<dbReference type="PANTHER" id="PTHR43534">
    <property type="entry name" value="MIND SUPERFAMILY P-LOOP ATPASE CONTAINING AN INSERTED FERREDOXIN DOMAIN"/>
    <property type="match status" value="1"/>
</dbReference>
<name>A0A9E7TLC2_9EURY</name>
<dbReference type="PROSITE" id="PS51379">
    <property type="entry name" value="4FE4S_FER_2"/>
    <property type="match status" value="2"/>
</dbReference>
<proteinExistence type="predicted"/>
<organism evidence="2 3">
    <name type="scientific">Methanoplanus endosymbiosus</name>
    <dbReference type="NCBI Taxonomy" id="33865"/>
    <lineage>
        <taxon>Archaea</taxon>
        <taxon>Methanobacteriati</taxon>
        <taxon>Methanobacteriota</taxon>
        <taxon>Stenosarchaea group</taxon>
        <taxon>Methanomicrobia</taxon>
        <taxon>Methanomicrobiales</taxon>
        <taxon>Methanomicrobiaceae</taxon>
        <taxon>Methanoplanus</taxon>
    </lineage>
</organism>
<dbReference type="InterPro" id="IPR027417">
    <property type="entry name" value="P-loop_NTPase"/>
</dbReference>
<dbReference type="InterPro" id="IPR002586">
    <property type="entry name" value="CobQ/CobB/MinD/ParA_Nub-bd_dom"/>
</dbReference>
<reference evidence="2" key="1">
    <citation type="submission" date="2022-04" db="EMBL/GenBank/DDBJ databases">
        <title>Complete genome of Methanoplanus endosymbiosus DSM 3599.</title>
        <authorList>
            <person name="Chen S.-C."/>
            <person name="You Y.-T."/>
            <person name="Zhou Y.-Z."/>
            <person name="Lai M.-C."/>
        </authorList>
    </citation>
    <scope>NUCLEOTIDE SEQUENCE</scope>
    <source>
        <strain evidence="2">DSM 3599</strain>
    </source>
</reference>
<dbReference type="SUPFAM" id="SSF54862">
    <property type="entry name" value="4Fe-4S ferredoxins"/>
    <property type="match status" value="1"/>
</dbReference>
<dbReference type="GO" id="GO:0016491">
    <property type="term" value="F:oxidoreductase activity"/>
    <property type="evidence" value="ECO:0007669"/>
    <property type="project" value="UniProtKB-ARBA"/>
</dbReference>
<dbReference type="Pfam" id="PF00037">
    <property type="entry name" value="Fer4"/>
    <property type="match status" value="1"/>
</dbReference>
<dbReference type="CDD" id="cd03110">
    <property type="entry name" value="SIMIBI_bact_arch"/>
    <property type="match status" value="1"/>
</dbReference>
<evidence type="ECO:0000313" key="2">
    <source>
        <dbReference type="EMBL" id="UUX93585.1"/>
    </source>
</evidence>
<dbReference type="SUPFAM" id="SSF52540">
    <property type="entry name" value="P-loop containing nucleoside triphosphate hydrolases"/>
    <property type="match status" value="1"/>
</dbReference>
<dbReference type="Gene3D" id="3.40.50.300">
    <property type="entry name" value="P-loop containing nucleotide triphosphate hydrolases"/>
    <property type="match status" value="1"/>
</dbReference>
<protein>
    <submittedName>
        <fullName evidence="2">ATP-binding protein</fullName>
    </submittedName>
</protein>
<dbReference type="PROSITE" id="PS00198">
    <property type="entry name" value="4FE4S_FER_1"/>
    <property type="match status" value="1"/>
</dbReference>
<dbReference type="EMBL" id="CP096115">
    <property type="protein sequence ID" value="UUX93585.1"/>
    <property type="molecule type" value="Genomic_DNA"/>
</dbReference>
<feature type="domain" description="4Fe-4S ferredoxin-type" evidence="1">
    <location>
        <begin position="90"/>
        <end position="119"/>
    </location>
</feature>
<keyword evidence="2" id="KW-0547">Nucleotide-binding</keyword>
<evidence type="ECO:0000259" key="1">
    <source>
        <dbReference type="PROSITE" id="PS51379"/>
    </source>
</evidence>
<gene>
    <name evidence="2" type="ORF">L6E24_05565</name>
</gene>
<keyword evidence="2" id="KW-0067">ATP-binding</keyword>
<dbReference type="GeneID" id="74307145"/>
<dbReference type="RefSeq" id="WP_257743722.1">
    <property type="nucleotide sequence ID" value="NZ_CP096115.1"/>
</dbReference>
<dbReference type="Gene3D" id="3.30.70.20">
    <property type="match status" value="1"/>
</dbReference>
<dbReference type="Proteomes" id="UP001060368">
    <property type="component" value="Chromosome"/>
</dbReference>
<dbReference type="PANTHER" id="PTHR43534:SF1">
    <property type="entry name" value="4FE-4S CLUSTER CONTAINING PARA FAMILY ATPASE PROTEIN"/>
    <property type="match status" value="1"/>
</dbReference>
<dbReference type="GO" id="GO:0005524">
    <property type="term" value="F:ATP binding"/>
    <property type="evidence" value="ECO:0007669"/>
    <property type="project" value="UniProtKB-KW"/>
</dbReference>
<dbReference type="Pfam" id="PF01656">
    <property type="entry name" value="CbiA"/>
    <property type="match status" value="1"/>
</dbReference>
<dbReference type="InterPro" id="IPR017900">
    <property type="entry name" value="4Fe4S_Fe_S_CS"/>
</dbReference>
<dbReference type="AlphaFoldDB" id="A0A9E7TLC2"/>
<feature type="domain" description="4Fe-4S ferredoxin-type" evidence="1">
    <location>
        <begin position="60"/>
        <end position="89"/>
    </location>
</feature>
<accession>A0A9E7TLC2</accession>
<sequence length="288" mass="30989">MKKIAVISGKGGTGKTIVTGGLADRINAKMIICDADADASNLDLILKPEIIRRIPHAGLKIAEIDQDKCIGCGECYEFCRFDSVIDRKDGTYLIDNLKCEGCGVCGLVCPAECIELNDNICGEVFIANSPYGTVVYSELKAGAGATGLLVHEIKKYALEEVTDETLMLIDGPPGIGCPLQSTMSGTDYALIVTEPSQSGLHDLKRLVQVLEKLPVEIFACINKADLNPGITREIRDYLNESEVPMLGEIPFDKTVIESVRSGIPVTKINSPASDAVKNICINLSEKIL</sequence>
<dbReference type="KEGG" id="mend:L6E24_05565"/>
<keyword evidence="3" id="KW-1185">Reference proteome</keyword>
<evidence type="ECO:0000313" key="3">
    <source>
        <dbReference type="Proteomes" id="UP001060368"/>
    </source>
</evidence>
<dbReference type="InterPro" id="IPR017896">
    <property type="entry name" value="4Fe4S_Fe-S-bd"/>
</dbReference>